<dbReference type="InterPro" id="IPR027417">
    <property type="entry name" value="P-loop_NTPase"/>
</dbReference>
<keyword evidence="5" id="KW-1185">Reference proteome</keyword>
<gene>
    <name evidence="4" type="ORF">HDA43_004383</name>
</gene>
<evidence type="ECO:0000256" key="3">
    <source>
        <dbReference type="SAM" id="MobiDB-lite"/>
    </source>
</evidence>
<name>A0A852UXN3_9ACTN</name>
<evidence type="ECO:0000256" key="2">
    <source>
        <dbReference type="ARBA" id="ARBA00022840"/>
    </source>
</evidence>
<dbReference type="Pfam" id="PF10609">
    <property type="entry name" value="ParA"/>
    <property type="match status" value="1"/>
</dbReference>
<dbReference type="Proteomes" id="UP000576393">
    <property type="component" value="Unassembled WGS sequence"/>
</dbReference>
<dbReference type="GO" id="GO:0005524">
    <property type="term" value="F:ATP binding"/>
    <property type="evidence" value="ECO:0007669"/>
    <property type="project" value="UniProtKB-KW"/>
</dbReference>
<dbReference type="NCBIfam" id="NF047398">
    <property type="entry name" value="AAA_KGGVGR"/>
    <property type="match status" value="1"/>
</dbReference>
<feature type="compositionally biased region" description="Low complexity" evidence="3">
    <location>
        <begin position="434"/>
        <end position="443"/>
    </location>
</feature>
<evidence type="ECO:0000256" key="1">
    <source>
        <dbReference type="ARBA" id="ARBA00022741"/>
    </source>
</evidence>
<dbReference type="GO" id="GO:0005829">
    <property type="term" value="C:cytosol"/>
    <property type="evidence" value="ECO:0007669"/>
    <property type="project" value="TreeGrafter"/>
</dbReference>
<dbReference type="PANTHER" id="PTHR43384">
    <property type="entry name" value="SEPTUM SITE-DETERMINING PROTEIN MIND HOMOLOG, CHLOROPLASTIC-RELATED"/>
    <property type="match status" value="1"/>
</dbReference>
<dbReference type="GO" id="GO:0051782">
    <property type="term" value="P:negative regulation of cell division"/>
    <property type="evidence" value="ECO:0007669"/>
    <property type="project" value="TreeGrafter"/>
</dbReference>
<keyword evidence="4" id="KW-0966">Cell projection</keyword>
<keyword evidence="4" id="KW-0282">Flagellum</keyword>
<dbReference type="PANTHER" id="PTHR43384:SF6">
    <property type="entry name" value="SEPTUM SITE-DETERMINING PROTEIN MIND HOMOLOG, CHLOROPLASTIC"/>
    <property type="match status" value="1"/>
</dbReference>
<comment type="caution">
    <text evidence="4">The sequence shown here is derived from an EMBL/GenBank/DDBJ whole genome shotgun (WGS) entry which is preliminary data.</text>
</comment>
<evidence type="ECO:0000313" key="5">
    <source>
        <dbReference type="Proteomes" id="UP000576393"/>
    </source>
</evidence>
<accession>A0A852UXN3</accession>
<dbReference type="Gene3D" id="3.40.50.300">
    <property type="entry name" value="P-loop containing nucleotide triphosphate hydrolases"/>
    <property type="match status" value="1"/>
</dbReference>
<keyword evidence="1" id="KW-0547">Nucleotide-binding</keyword>
<evidence type="ECO:0000313" key="4">
    <source>
        <dbReference type="EMBL" id="NYF42182.1"/>
    </source>
</evidence>
<dbReference type="GO" id="GO:0009898">
    <property type="term" value="C:cytoplasmic side of plasma membrane"/>
    <property type="evidence" value="ECO:0007669"/>
    <property type="project" value="TreeGrafter"/>
</dbReference>
<dbReference type="EMBL" id="JACCCO010000002">
    <property type="protein sequence ID" value="NYF42182.1"/>
    <property type="molecule type" value="Genomic_DNA"/>
</dbReference>
<feature type="region of interest" description="Disordered" evidence="3">
    <location>
        <begin position="424"/>
        <end position="445"/>
    </location>
</feature>
<protein>
    <submittedName>
        <fullName evidence="4">MinD-like ATPase involved in chromosome partitioning or flagellar assembly</fullName>
    </submittedName>
</protein>
<dbReference type="InterPro" id="IPR033756">
    <property type="entry name" value="YlxH/NBP35"/>
</dbReference>
<dbReference type="AlphaFoldDB" id="A0A852UXN3"/>
<keyword evidence="2" id="KW-0067">ATP-binding</keyword>
<sequence>MIMPDQEIRTPEHIYTWVDVDAHLAALAADGRWPGWLHECDAFWDGLEVTIAPQASAHDALSWLGEVFGVGSTTSQEGETLLRLDDVPGRPSARLLPISVRRQEFEAARREPRWRERRIVRGLGDPLPRPSAHFRGNVRITAMHSFKGGVGRTLHGVALADAVARRGDRVLLVDADLEAPGITWMFNAHGRRVDFGYEDFLSLLHSSEDGRPDDAVRLGAAYLPNQMIGNVVVMPTRRSLRDIAPPRLQPTDLLTPDRSLYYLTESLAELADRLGARAVLIDLRAGSSELSAPVLLDPRVQRIFVTTISDQSLYGTVRTIQELGRRAPTRADDPASVAVITQFRQEGHRELAASAATLLRDAISGTLEPAPSEGEDRTVDRDVMLEPVFSVFQDRLLALPASWEAVVELVRRQQLAETLTPLVEGLTPPEEPAPAEGAPRADAFSASAPPGDLALRRVALSEFAGRLAYAETADDADFLPTESLRNMLVSHRTEPPLCVVTGAKGSGKTFTQLQMCFRKTWRDYARDVGVEGVALDAPLAPVLVSKNLSDSARDRISVIQREVAVSRDVEPATQLELRDLIDGALRSELTNVQWRRIWLTCMARAVGIDATPEDVEQKLVDFGSAETRIFLFDGLEDLLQDLLDSDVQRQALRVLLVDCLDWLRSLRGRPLGLVIFVRRDLVQSAIRQNYGQFFARYRDYELKWNHSEALRLALWVGQRSGAMRELTSEEVSAAKAQDLSAMLHPLWGEKMGSPKSREARSDGWFLAALSDFNEQIQARDIVIFIRESAAFSVEDGRWPARLLAPAAMRKALVQCSLVKIRAITEESPQVGDLLNHLDGLPSDKKRIPFSPETVDLSSQDLEILAANGVVFREEDQYWIPEIFRHGLSFKATGRPKILAIANLVRQQNNLD</sequence>
<dbReference type="SUPFAM" id="SSF52540">
    <property type="entry name" value="P-loop containing nucleoside triphosphate hydrolases"/>
    <property type="match status" value="1"/>
</dbReference>
<proteinExistence type="predicted"/>
<reference evidence="4 5" key="1">
    <citation type="submission" date="2020-07" db="EMBL/GenBank/DDBJ databases">
        <title>Sequencing the genomes of 1000 actinobacteria strains.</title>
        <authorList>
            <person name="Klenk H.-P."/>
        </authorList>
    </citation>
    <scope>NUCLEOTIDE SEQUENCE [LARGE SCALE GENOMIC DNA]</scope>
    <source>
        <strain evidence="4 5">DSM 45763</strain>
    </source>
</reference>
<dbReference type="GO" id="GO:0016887">
    <property type="term" value="F:ATP hydrolysis activity"/>
    <property type="evidence" value="ECO:0007669"/>
    <property type="project" value="TreeGrafter"/>
</dbReference>
<organism evidence="4 5">
    <name type="scientific">Streptosporangium sandarakinum</name>
    <dbReference type="NCBI Taxonomy" id="1260955"/>
    <lineage>
        <taxon>Bacteria</taxon>
        <taxon>Bacillati</taxon>
        <taxon>Actinomycetota</taxon>
        <taxon>Actinomycetes</taxon>
        <taxon>Streptosporangiales</taxon>
        <taxon>Streptosporangiaceae</taxon>
        <taxon>Streptosporangium</taxon>
    </lineage>
</organism>
<keyword evidence="4" id="KW-0969">Cilium</keyword>
<dbReference type="InterPro" id="IPR050625">
    <property type="entry name" value="ParA/MinD_ATPase"/>
</dbReference>